<evidence type="ECO:0000256" key="3">
    <source>
        <dbReference type="ARBA" id="ARBA00022989"/>
    </source>
</evidence>
<organism evidence="7 8">
    <name type="scientific">Iphiclides podalirius</name>
    <name type="common">scarce swallowtail</name>
    <dbReference type="NCBI Taxonomy" id="110791"/>
    <lineage>
        <taxon>Eukaryota</taxon>
        <taxon>Metazoa</taxon>
        <taxon>Ecdysozoa</taxon>
        <taxon>Arthropoda</taxon>
        <taxon>Hexapoda</taxon>
        <taxon>Insecta</taxon>
        <taxon>Pterygota</taxon>
        <taxon>Neoptera</taxon>
        <taxon>Endopterygota</taxon>
        <taxon>Lepidoptera</taxon>
        <taxon>Glossata</taxon>
        <taxon>Ditrysia</taxon>
        <taxon>Papilionoidea</taxon>
        <taxon>Papilionidae</taxon>
        <taxon>Papilioninae</taxon>
        <taxon>Iphiclides</taxon>
    </lineage>
</organism>
<protein>
    <recommendedName>
        <fullName evidence="9">Zinc transporter ZIP1</fullName>
    </recommendedName>
</protein>
<feature type="non-terminal residue" evidence="7">
    <location>
        <position position="446"/>
    </location>
</feature>
<feature type="transmembrane region" description="Helical" evidence="6">
    <location>
        <begin position="180"/>
        <end position="201"/>
    </location>
</feature>
<dbReference type="PANTHER" id="PTHR11040:SF203">
    <property type="entry name" value="FI18611P1-RELATED"/>
    <property type="match status" value="1"/>
</dbReference>
<evidence type="ECO:0008006" key="9">
    <source>
        <dbReference type="Google" id="ProtNLM"/>
    </source>
</evidence>
<evidence type="ECO:0000313" key="8">
    <source>
        <dbReference type="Proteomes" id="UP000837857"/>
    </source>
</evidence>
<keyword evidence="8" id="KW-1185">Reference proteome</keyword>
<feature type="transmembrane region" description="Helical" evidence="6">
    <location>
        <begin position="138"/>
        <end position="160"/>
    </location>
</feature>
<evidence type="ECO:0000256" key="1">
    <source>
        <dbReference type="ARBA" id="ARBA00004141"/>
    </source>
</evidence>
<feature type="transmembrane region" description="Helical" evidence="6">
    <location>
        <begin position="407"/>
        <end position="426"/>
    </location>
</feature>
<dbReference type="Proteomes" id="UP000837857">
    <property type="component" value="Chromosome 16"/>
</dbReference>
<dbReference type="EMBL" id="OW152828">
    <property type="protein sequence ID" value="CAH2045483.1"/>
    <property type="molecule type" value="Genomic_DNA"/>
</dbReference>
<name>A0ABN8I0J4_9NEOP</name>
<feature type="transmembrane region" description="Helical" evidence="6">
    <location>
        <begin position="97"/>
        <end position="117"/>
    </location>
</feature>
<dbReference type="InterPro" id="IPR003689">
    <property type="entry name" value="ZIP"/>
</dbReference>
<keyword evidence="4 6" id="KW-0472">Membrane</keyword>
<feature type="region of interest" description="Disordered" evidence="5">
    <location>
        <begin position="227"/>
        <end position="279"/>
    </location>
</feature>
<reference evidence="7" key="1">
    <citation type="submission" date="2022-03" db="EMBL/GenBank/DDBJ databases">
        <authorList>
            <person name="Martin H S."/>
        </authorList>
    </citation>
    <scope>NUCLEOTIDE SEQUENCE</scope>
</reference>
<gene>
    <name evidence="7" type="ORF">IPOD504_LOCUS5093</name>
</gene>
<evidence type="ECO:0000256" key="5">
    <source>
        <dbReference type="SAM" id="MobiDB-lite"/>
    </source>
</evidence>
<feature type="transmembrane region" description="Helical" evidence="6">
    <location>
        <begin position="313"/>
        <end position="334"/>
    </location>
</feature>
<evidence type="ECO:0000256" key="2">
    <source>
        <dbReference type="ARBA" id="ARBA00022692"/>
    </source>
</evidence>
<feature type="transmembrane region" description="Helical" evidence="6">
    <location>
        <begin position="376"/>
        <end position="395"/>
    </location>
</feature>
<proteinExistence type="predicted"/>
<evidence type="ECO:0000256" key="6">
    <source>
        <dbReference type="SAM" id="Phobius"/>
    </source>
</evidence>
<feature type="transmembrane region" description="Helical" evidence="6">
    <location>
        <begin position="283"/>
        <end position="307"/>
    </location>
</feature>
<feature type="transmembrane region" description="Helical" evidence="6">
    <location>
        <begin position="346"/>
        <end position="370"/>
    </location>
</feature>
<dbReference type="PANTHER" id="PTHR11040">
    <property type="entry name" value="ZINC/IRON TRANSPORTER"/>
    <property type="match status" value="1"/>
</dbReference>
<keyword evidence="2 6" id="KW-0812">Transmembrane</keyword>
<dbReference type="Pfam" id="PF02535">
    <property type="entry name" value="Zip"/>
    <property type="match status" value="1"/>
</dbReference>
<keyword evidence="3 6" id="KW-1133">Transmembrane helix</keyword>
<evidence type="ECO:0000256" key="4">
    <source>
        <dbReference type="ARBA" id="ARBA00023136"/>
    </source>
</evidence>
<comment type="subcellular location">
    <subcellularLocation>
        <location evidence="1">Membrane</location>
        <topology evidence="1">Multi-pass membrane protein</topology>
    </subcellularLocation>
</comment>
<accession>A0ABN8I0J4</accession>
<evidence type="ECO:0000313" key="7">
    <source>
        <dbReference type="EMBL" id="CAH2045483.1"/>
    </source>
</evidence>
<sequence length="446" mass="48728">MTSRLPDVFPLSGDTLIWNEFIVECPLSRVVSARRSDTAHAQLADTELRYKRARALLAVHFQPTPARSTSRMEHLLPRHGHGHDHGDNTEGVVVAKGVSMVVLFCASMICGIAPLFLAKRFQWISADDAGNLKSKNRVVMSLLSFGGGVLLSTTFLHLLPEVQENVDYLQRIGEMREFDFSLPPLLMCCGFFIMYLVEELVHMYIDYRERRNGQSAPLVRNLSVRRSRVSGSEGNGEKSVTNSTAELIDPAAAKKPKDPEHNNHGHSHNHSHMPMSKGDDVTSALRGLLIVLALSIHELFEGLAVGLESCTSHVWYMLGAVSAHKLVIAFCIGVELIATRTKTCLAVVYITTFAIVSPLGIGIGLILVGGQGATAAGVYSVVLQGLASGTLLYVIFFEIWKSDRTGILQYLAAVVGFCLMFGLQMLTGHSHSHSHGDGDHGHSHDK</sequence>